<dbReference type="PANTHER" id="PTHR30237:SF2">
    <property type="entry name" value="MUREIN TETRAPEPTIDE CARBOXYPEPTIDASE"/>
    <property type="match status" value="1"/>
</dbReference>
<feature type="active site" description="Charge relay system" evidence="6">
    <location>
        <position position="235"/>
    </location>
</feature>
<dbReference type="SUPFAM" id="SSF141986">
    <property type="entry name" value="LD-carboxypeptidase A C-terminal domain-like"/>
    <property type="match status" value="1"/>
</dbReference>
<dbReference type="InterPro" id="IPR040449">
    <property type="entry name" value="Peptidase_S66_N"/>
</dbReference>
<dbReference type="GO" id="GO:0008236">
    <property type="term" value="F:serine-type peptidase activity"/>
    <property type="evidence" value="ECO:0007669"/>
    <property type="project" value="UniProtKB-KW"/>
</dbReference>
<evidence type="ECO:0000256" key="4">
    <source>
        <dbReference type="ARBA" id="ARBA00022801"/>
    </source>
</evidence>
<sequence length="334" mass="35491">MPGLNVLSSAHTSCHCGHDHGPSAKHIYIYSPSSAVRDKAAFRRGVKRLQALGHEVEIDTDALASHTRFAGDDATRLAAIGRAAASGADVALISRGGYGLTRILPGIPYAAVDKAIAQGTQFVGVSDFTAFQLAVLAQTGATTWAGPALCPDFGGTEAPDDIMQACFEDLLYGHGEGSGWRLPPPKKLPADQPSPPPQELHIESGRLWGGNLTVLCSLLGTPYFPQVPGGILFLEDVNEHPYRIERMLTQLLHAGVLAQQQAVLLGQFTGYTLAAHDKGFKLATVVEGLRSQLKVPVLTGLPYGHVETKVLLPVGATVELSVQGRDALLYWGHL</sequence>
<feature type="domain" description="LD-carboxypeptidase N-terminal" evidence="7">
    <location>
        <begin position="27"/>
        <end position="146"/>
    </location>
</feature>
<keyword evidence="4" id="KW-0378">Hydrolase</keyword>
<dbReference type="Gene3D" id="3.40.50.10740">
    <property type="entry name" value="Class I glutamine amidotransferase-like"/>
    <property type="match status" value="1"/>
</dbReference>
<feature type="domain" description="LD-carboxypeptidase C-terminal" evidence="8">
    <location>
        <begin position="204"/>
        <end position="320"/>
    </location>
</feature>
<dbReference type="PANTHER" id="PTHR30237">
    <property type="entry name" value="MURAMOYLTETRAPEPTIDE CARBOXYPEPTIDASE"/>
    <property type="match status" value="1"/>
</dbReference>
<evidence type="ECO:0000256" key="1">
    <source>
        <dbReference type="ARBA" id="ARBA00010233"/>
    </source>
</evidence>
<dbReference type="InterPro" id="IPR040921">
    <property type="entry name" value="Peptidase_S66C"/>
</dbReference>
<protein>
    <submittedName>
        <fullName evidence="9">Muramoyltetrapeptide carboxypeptidase</fullName>
    </submittedName>
</protein>
<evidence type="ECO:0000259" key="7">
    <source>
        <dbReference type="Pfam" id="PF02016"/>
    </source>
</evidence>
<organism evidence="9 10">
    <name type="scientific">Giesbergeria anulus</name>
    <dbReference type="NCBI Taxonomy" id="180197"/>
    <lineage>
        <taxon>Bacteria</taxon>
        <taxon>Pseudomonadati</taxon>
        <taxon>Pseudomonadota</taxon>
        <taxon>Betaproteobacteria</taxon>
        <taxon>Burkholderiales</taxon>
        <taxon>Comamonadaceae</taxon>
        <taxon>Giesbergeria</taxon>
    </lineage>
</organism>
<dbReference type="STRING" id="180197.SAMN02982919_00867"/>
<feature type="active site" description="Nucleophile" evidence="6">
    <location>
        <position position="126"/>
    </location>
</feature>
<evidence type="ECO:0000313" key="9">
    <source>
        <dbReference type="EMBL" id="SEQ63859.1"/>
    </source>
</evidence>
<gene>
    <name evidence="9" type="ORF">SAMN02982919_00867</name>
</gene>
<dbReference type="InterPro" id="IPR027478">
    <property type="entry name" value="LdcA_N"/>
</dbReference>
<accession>A0A1H9HNC6</accession>
<dbReference type="InterPro" id="IPR029062">
    <property type="entry name" value="Class_I_gatase-like"/>
</dbReference>
<dbReference type="GO" id="GO:0006508">
    <property type="term" value="P:proteolysis"/>
    <property type="evidence" value="ECO:0007669"/>
    <property type="project" value="UniProtKB-KW"/>
</dbReference>
<evidence type="ECO:0000259" key="8">
    <source>
        <dbReference type="Pfam" id="PF17676"/>
    </source>
</evidence>
<dbReference type="SUPFAM" id="SSF52317">
    <property type="entry name" value="Class I glutamine amidotransferase-like"/>
    <property type="match status" value="1"/>
</dbReference>
<dbReference type="Gene3D" id="3.50.30.60">
    <property type="entry name" value="LD-carboxypeptidase A C-terminal domain-like"/>
    <property type="match status" value="1"/>
</dbReference>
<dbReference type="Pfam" id="PF02016">
    <property type="entry name" value="Peptidase_S66"/>
    <property type="match status" value="1"/>
</dbReference>
<dbReference type="Pfam" id="PF17676">
    <property type="entry name" value="Peptidase_S66C"/>
    <property type="match status" value="1"/>
</dbReference>
<evidence type="ECO:0000256" key="3">
    <source>
        <dbReference type="ARBA" id="ARBA00022670"/>
    </source>
</evidence>
<keyword evidence="3" id="KW-0645">Protease</keyword>
<keyword evidence="2 9" id="KW-0121">Carboxypeptidase</keyword>
<dbReference type="GO" id="GO:0004180">
    <property type="term" value="F:carboxypeptidase activity"/>
    <property type="evidence" value="ECO:0007669"/>
    <property type="project" value="UniProtKB-KW"/>
</dbReference>
<name>A0A1H9HNC6_9BURK</name>
<dbReference type="EMBL" id="FOGD01000002">
    <property type="protein sequence ID" value="SEQ63859.1"/>
    <property type="molecule type" value="Genomic_DNA"/>
</dbReference>
<dbReference type="InterPro" id="IPR027461">
    <property type="entry name" value="Carboxypeptidase_A_C_sf"/>
</dbReference>
<evidence type="ECO:0000313" key="10">
    <source>
        <dbReference type="Proteomes" id="UP000199766"/>
    </source>
</evidence>
<evidence type="ECO:0000256" key="2">
    <source>
        <dbReference type="ARBA" id="ARBA00022645"/>
    </source>
</evidence>
<proteinExistence type="inferred from homology"/>
<dbReference type="InterPro" id="IPR003507">
    <property type="entry name" value="S66_fam"/>
</dbReference>
<dbReference type="Proteomes" id="UP000199766">
    <property type="component" value="Unassembled WGS sequence"/>
</dbReference>
<dbReference type="PIRSF" id="PIRSF028757">
    <property type="entry name" value="LD-carboxypeptidase"/>
    <property type="match status" value="1"/>
</dbReference>
<dbReference type="CDD" id="cd07025">
    <property type="entry name" value="Peptidase_S66"/>
    <property type="match status" value="1"/>
</dbReference>
<evidence type="ECO:0000256" key="5">
    <source>
        <dbReference type="ARBA" id="ARBA00022825"/>
    </source>
</evidence>
<comment type="similarity">
    <text evidence="1">Belongs to the peptidase S66 family.</text>
</comment>
<reference evidence="9 10" key="1">
    <citation type="submission" date="2016-10" db="EMBL/GenBank/DDBJ databases">
        <authorList>
            <person name="de Groot N.N."/>
        </authorList>
    </citation>
    <scope>NUCLEOTIDE SEQUENCE [LARGE SCALE GENOMIC DNA]</scope>
    <source>
        <strain evidence="9 10">ATCC 35958</strain>
    </source>
</reference>
<dbReference type="RefSeq" id="WP_245751275.1">
    <property type="nucleotide sequence ID" value="NZ_FOGD01000002.1"/>
</dbReference>
<feature type="active site" description="Charge relay system" evidence="6">
    <location>
        <position position="305"/>
    </location>
</feature>
<keyword evidence="5" id="KW-0720">Serine protease</keyword>
<dbReference type="AlphaFoldDB" id="A0A1H9HNC6"/>
<keyword evidence="10" id="KW-1185">Reference proteome</keyword>
<evidence type="ECO:0000256" key="6">
    <source>
        <dbReference type="PIRSR" id="PIRSR028757-1"/>
    </source>
</evidence>